<comment type="caution">
    <text evidence="2">The sequence shown here is derived from an EMBL/GenBank/DDBJ whole genome shotgun (WGS) entry which is preliminary data.</text>
</comment>
<dbReference type="Gene3D" id="3.50.80.10">
    <property type="entry name" value="D-tyrosyl-tRNA(Tyr) deacylase"/>
    <property type="match status" value="1"/>
</dbReference>
<keyword evidence="3" id="KW-1185">Reference proteome</keyword>
<evidence type="ECO:0000256" key="1">
    <source>
        <dbReference type="SAM" id="MobiDB-lite"/>
    </source>
</evidence>
<name>A0ABD3NY81_9STRA</name>
<dbReference type="AlphaFoldDB" id="A0ABD3NY81"/>
<dbReference type="InterPro" id="IPR023509">
    <property type="entry name" value="DTD-like_sf"/>
</dbReference>
<dbReference type="Proteomes" id="UP001530400">
    <property type="component" value="Unassembled WGS sequence"/>
</dbReference>
<dbReference type="SUPFAM" id="SSF69500">
    <property type="entry name" value="DTD-like"/>
    <property type="match status" value="1"/>
</dbReference>
<gene>
    <name evidence="2" type="ORF">ACHAWO_008879</name>
</gene>
<proteinExistence type="predicted"/>
<dbReference type="Pfam" id="PF02580">
    <property type="entry name" value="Tyr_Deacylase"/>
    <property type="match status" value="1"/>
</dbReference>
<reference evidence="2 3" key="1">
    <citation type="submission" date="2024-10" db="EMBL/GenBank/DDBJ databases">
        <title>Updated reference genomes for cyclostephanoid diatoms.</title>
        <authorList>
            <person name="Roberts W.R."/>
            <person name="Alverson A.J."/>
        </authorList>
    </citation>
    <scope>NUCLEOTIDE SEQUENCE [LARGE SCALE GENOMIC DNA]</scope>
    <source>
        <strain evidence="2 3">AJA010-31</strain>
    </source>
</reference>
<accession>A0ABD3NY81</accession>
<evidence type="ECO:0000313" key="3">
    <source>
        <dbReference type="Proteomes" id="UP001530400"/>
    </source>
</evidence>
<sequence length="275" mass="30807">MSSGSVSIVVQRFRKCKILIEELRYVTVGEGTESCGILAYISFASSTTRAQVEQAAITLLNLPILTTGLWGDGESSTSSILTLAADPTSSCSLVVVPQANLISKVKQQGKSIQYHGQVNKEKGEELYHYFCDCIKGKLLEEQCASRSEDLPQWYTDRKTFLERQNSASQPSCISKPPDQLFRFEGKYSEWDERGIPVKDAEGNELSQSQLKKLMKIYESHCKRHEKWKENGGAATDNVDKSENFPPEPQWSDSLDPSFCHFVAGSFGRRQGLEFK</sequence>
<protein>
    <submittedName>
        <fullName evidence="2">Uncharacterized protein</fullName>
    </submittedName>
</protein>
<organism evidence="2 3">
    <name type="scientific">Cyclotella atomus</name>
    <dbReference type="NCBI Taxonomy" id="382360"/>
    <lineage>
        <taxon>Eukaryota</taxon>
        <taxon>Sar</taxon>
        <taxon>Stramenopiles</taxon>
        <taxon>Ochrophyta</taxon>
        <taxon>Bacillariophyta</taxon>
        <taxon>Coscinodiscophyceae</taxon>
        <taxon>Thalassiosirophycidae</taxon>
        <taxon>Stephanodiscales</taxon>
        <taxon>Stephanodiscaceae</taxon>
        <taxon>Cyclotella</taxon>
    </lineage>
</organism>
<feature type="region of interest" description="Disordered" evidence="1">
    <location>
        <begin position="228"/>
        <end position="251"/>
    </location>
</feature>
<dbReference type="InterPro" id="IPR003732">
    <property type="entry name" value="Daa-tRNA_deacyls_DTD"/>
</dbReference>
<evidence type="ECO:0000313" key="2">
    <source>
        <dbReference type="EMBL" id="KAL3779961.1"/>
    </source>
</evidence>
<dbReference type="EMBL" id="JALLPJ020000911">
    <property type="protein sequence ID" value="KAL3779961.1"/>
    <property type="molecule type" value="Genomic_DNA"/>
</dbReference>